<dbReference type="GO" id="GO:0030010">
    <property type="term" value="P:establishment of cell polarity"/>
    <property type="evidence" value="ECO:0007669"/>
    <property type="project" value="UniProtKB-ARBA"/>
</dbReference>
<dbReference type="GO" id="GO:0072686">
    <property type="term" value="C:mitotic spindle"/>
    <property type="evidence" value="ECO:0007669"/>
    <property type="project" value="TreeGrafter"/>
</dbReference>
<dbReference type="Proteomes" id="UP000261680">
    <property type="component" value="Unplaced"/>
</dbReference>
<evidence type="ECO:0000313" key="24">
    <source>
        <dbReference type="RefSeq" id="XP_040492944.1"/>
    </source>
</evidence>
<protein>
    <recommendedName>
        <fullName evidence="18">CLIP-associating protein 1</fullName>
    </recommendedName>
    <alternativeName>
        <fullName evidence="19">Cytoplasmic linker-associated protein 1</fullName>
    </alternativeName>
</protein>
<dbReference type="PROSITE" id="PS50077">
    <property type="entry name" value="HEAT_REPEAT"/>
    <property type="match status" value="1"/>
</dbReference>
<dbReference type="InterPro" id="IPR011989">
    <property type="entry name" value="ARM-like"/>
</dbReference>
<evidence type="ECO:0000256" key="7">
    <source>
        <dbReference type="ARBA" id="ARBA00022490"/>
    </source>
</evidence>
<feature type="compositionally biased region" description="Low complexity" evidence="21">
    <location>
        <begin position="578"/>
        <end position="599"/>
    </location>
</feature>
<keyword evidence="11" id="KW-0498">Mitosis</keyword>
<feature type="compositionally biased region" description="Basic and acidic residues" evidence="21">
    <location>
        <begin position="1191"/>
        <end position="1208"/>
    </location>
</feature>
<dbReference type="InterPro" id="IPR021133">
    <property type="entry name" value="HEAT_type_2"/>
</dbReference>
<evidence type="ECO:0000256" key="13">
    <source>
        <dbReference type="ARBA" id="ARBA00023034"/>
    </source>
</evidence>
<feature type="domain" description="TOG" evidence="22">
    <location>
        <begin position="7"/>
        <end position="232"/>
    </location>
</feature>
<feature type="region of interest" description="Disordered" evidence="21">
    <location>
        <begin position="1188"/>
        <end position="1231"/>
    </location>
</feature>
<dbReference type="GO" id="GO:0051301">
    <property type="term" value="P:cell division"/>
    <property type="evidence" value="ECO:0007669"/>
    <property type="project" value="UniProtKB-KW"/>
</dbReference>
<evidence type="ECO:0000256" key="17">
    <source>
        <dbReference type="ARBA" id="ARBA00055763"/>
    </source>
</evidence>
<proteinExistence type="inferred from homology"/>
<name>A0A8M1GMP0_URSMA</name>
<keyword evidence="10" id="KW-0677">Repeat</keyword>
<dbReference type="GO" id="GO:0005881">
    <property type="term" value="C:cytoplasmic microtubule"/>
    <property type="evidence" value="ECO:0007669"/>
    <property type="project" value="TreeGrafter"/>
</dbReference>
<dbReference type="GeneID" id="103681092"/>
<sequence length="1530" mass="167545">MEPRSMEYFSAQVQQKDVGSRLQVGQELLLYLATPGAIPDLEEDLGRLGKTVDALTGWVGSSNYRVSLMGLEILSAFVDRLSTRFKSYVVMVIVALIDRMGDAKDKVRDEAQTLILKLMDQVAPPMYIWEQLASGFKHKNFRSREGVCLCLIETLNIFGAQPLVLSKLVPHLCILFGDSNSQVRDAAVLAIVEIYRHVGERVRVDLCKRGIPPARLEMIFAKFDEVQNSGGMILSVCKDKSFDDEESVDGNRPSSTASAFKVPAPKTSGNPVNSARKPGSAGGPKVGAGASKEGGAGAVDEDDFIKAFTDVPSVQIYSSRELEETLNKIREILSDDKHDWDQRANALKKIRSLLVAGAAQYDCFFQHLRLLDGALKLSAKDLRSQVVREACITVAHLSTVLGNKFDHGAEAIVPTLFNLVPNSAKVMATSGCAAIRFIIRHTHVPRLIPLITSNCTSKSVPVRRRSFEFLDLLLQEWQTHSLERHAAVLVETIKKGIHDADAEARVEARKTYMGLRNHFPGEAETLYNSLEPSYQKSLQTYLKSSGSVASLPQSDRSSSSSQESLNRPFSSKWSTANPSAVAGRVSAGSSKASSLPGSLQRSRSDIDVNAAAGAKAHHAAGQSVRSGRLGAGALNPGSYASLGRVRAKLSAPLAGMGNAKTDSRGRSRTKMVSQSQPGSRSGSPGRVLTTTALSTVSSGVQRVLVNSASAPKRSKIPRSQGCSREASPSRLSVARSSRIPRPSVSQGCSREASRESSRDTSPVRSFQPLASRHHSRSTGALYAPDVYGASGPGYGISQSSRLSSSVSAMRVLNTGSDVEEAVADALKKPARRRYESYGMHSDDDANSDASSACSERSYSSRNGSIPTYMRQTEDVAEVLNRCASSNWSERKEGLLGLQNLLKNQRTLSRVELKRLCEIFTRMFADPHGKVFSMFLETLVDFIQVHKDDLQDWLFVLLTQLLKKMGADLLGSVQAKVQKALDVTRESFPNDLQFNILMRFTVDQTQTPSLKTVKPALRDQLHSFWSSKVKVAILKYIETLAKQMDPGDFINSSETRLAVSRVITWTTEPKSSDVRKAAQLVLISLFELNTPEFTMLLGALPKTFQDGATKLLHNHLRNTGNGTQGPMGSPLTRPTPRSPANWSSPLTSPTNTSQNTLSPSAFDYDTENMNSEDIYSSLRGVTEAIQNFSFRSQEDMNEPLKRDSKKDDSDSMCGGPGMPDPRAGGDATDSSQTALDNKASLLHSMPAHSSPRARDYNPYNYSDSLSPFNKSALKEAMFDDDADQFPDDLSLDHSDLVAELLKELSNHNERVEERKIALYELMKLTQEESFGVWDEHFKTILLLLLETLGDKEPTIRALALKVLREILRHQPARFKNYAELTVMKTLEAHKDPHKEVVRSAEEAASVLATSISPEQCIKVLCPIIQTADYPINLAAIKMQTKVIERVSKETLNLLLPEIMPGLIQGYDNSESSVRKACVFCLVAVHAVIGDELKPHLSQLTGSKMKLLNLYIKRAQTGSGGADPTTDVSGQS</sequence>
<dbReference type="InterPro" id="IPR048491">
    <property type="entry name" value="XMAP215_CLASP_TOG"/>
</dbReference>
<comment type="function">
    <text evidence="17">Microtubule plus-end tracking protein that promotes the stabilization of dynamic microtubules. Involved in the nucleation of noncentrosomal microtubules originating from the trans-Golgi network (TGN). Required for the polarization of the cytoplasmic microtubule arrays in migrating cells towards the leading edge of the cell. May act at the cell cortex to enhance the frequency of rescue of depolymerizing microtubules by attaching their plus-ends to cortical platforms composed of ERC1 and PHLDB2. This cortical microtubule stabilizing activity is regulated at least in part by phosphatidylinositol 3-kinase signaling. Also performs a similar stabilizing function at the kinetochore which is essential for the bipolar alignment of chromosomes on the mitotic spindle.</text>
</comment>
<organism evidence="23 24">
    <name type="scientific">Ursus maritimus</name>
    <name type="common">Polar bear</name>
    <name type="synonym">Thalarctos maritimus</name>
    <dbReference type="NCBI Taxonomy" id="29073"/>
    <lineage>
        <taxon>Eukaryota</taxon>
        <taxon>Metazoa</taxon>
        <taxon>Chordata</taxon>
        <taxon>Craniata</taxon>
        <taxon>Vertebrata</taxon>
        <taxon>Euteleostomi</taxon>
        <taxon>Mammalia</taxon>
        <taxon>Eutheria</taxon>
        <taxon>Laurasiatheria</taxon>
        <taxon>Carnivora</taxon>
        <taxon>Caniformia</taxon>
        <taxon>Ursidae</taxon>
        <taxon>Ursus</taxon>
    </lineage>
</organism>
<feature type="compositionally biased region" description="Gly residues" evidence="21">
    <location>
        <begin position="280"/>
        <end position="296"/>
    </location>
</feature>
<feature type="compositionally biased region" description="Polar residues" evidence="21">
    <location>
        <begin position="1116"/>
        <end position="1125"/>
    </location>
</feature>
<dbReference type="FunFam" id="1.25.10.10:FF:000006">
    <property type="entry name" value="CLIP-associating protein 1 isoform 2"/>
    <property type="match status" value="1"/>
</dbReference>
<evidence type="ECO:0000256" key="19">
    <source>
        <dbReference type="ARBA" id="ARBA00083433"/>
    </source>
</evidence>
<evidence type="ECO:0000256" key="6">
    <source>
        <dbReference type="ARBA" id="ARBA00022454"/>
    </source>
</evidence>
<feature type="repeat" description="HEAT" evidence="20">
    <location>
        <begin position="168"/>
        <end position="206"/>
    </location>
</feature>
<dbReference type="GO" id="GO:0007026">
    <property type="term" value="P:negative regulation of microtubule depolymerization"/>
    <property type="evidence" value="ECO:0007669"/>
    <property type="project" value="UniProtKB-ARBA"/>
</dbReference>
<evidence type="ECO:0000256" key="15">
    <source>
        <dbReference type="ARBA" id="ARBA00023306"/>
    </source>
</evidence>
<reference evidence="24" key="1">
    <citation type="submission" date="2025-08" db="UniProtKB">
        <authorList>
            <consortium name="RefSeq"/>
        </authorList>
    </citation>
    <scope>IDENTIFICATION</scope>
    <source>
        <tissue evidence="24">Whole blood</tissue>
    </source>
</reference>
<keyword evidence="8" id="KW-0132">Cell division</keyword>
<evidence type="ECO:0000259" key="22">
    <source>
        <dbReference type="SMART" id="SM01349"/>
    </source>
</evidence>
<keyword evidence="9" id="KW-0493">Microtubule</keyword>
<dbReference type="InterPro" id="IPR016024">
    <property type="entry name" value="ARM-type_fold"/>
</dbReference>
<accession>A0A8M1GMP0</accession>
<feature type="region of interest" description="Disordered" evidence="21">
    <location>
        <begin position="1114"/>
        <end position="1164"/>
    </location>
</feature>
<gene>
    <name evidence="24" type="primary">CLASP2</name>
</gene>
<evidence type="ECO:0000256" key="9">
    <source>
        <dbReference type="ARBA" id="ARBA00022701"/>
    </source>
</evidence>
<dbReference type="InterPro" id="IPR024395">
    <property type="entry name" value="CLASP_N_dom"/>
</dbReference>
<dbReference type="Gene3D" id="1.25.10.10">
    <property type="entry name" value="Leucine-rich Repeat Variant"/>
    <property type="match status" value="4"/>
</dbReference>
<evidence type="ECO:0000256" key="12">
    <source>
        <dbReference type="ARBA" id="ARBA00022838"/>
    </source>
</evidence>
<dbReference type="FunFam" id="1.25.10.10:FF:000005">
    <property type="entry name" value="CLIP-associating protein 1 isoform 2"/>
    <property type="match status" value="1"/>
</dbReference>
<feature type="region of interest" description="Disordered" evidence="21">
    <location>
        <begin position="548"/>
        <end position="602"/>
    </location>
</feature>
<evidence type="ECO:0000256" key="18">
    <source>
        <dbReference type="ARBA" id="ARBA00071710"/>
    </source>
</evidence>
<evidence type="ECO:0000256" key="4">
    <source>
        <dbReference type="ARBA" id="ARBA00004629"/>
    </source>
</evidence>
<dbReference type="InterPro" id="IPR057546">
    <property type="entry name" value="HEAT_GCN1"/>
</dbReference>
<feature type="compositionally biased region" description="Polar residues" evidence="21">
    <location>
        <begin position="1137"/>
        <end position="1158"/>
    </location>
</feature>
<dbReference type="GO" id="GO:0000776">
    <property type="term" value="C:kinetochore"/>
    <property type="evidence" value="ECO:0007669"/>
    <property type="project" value="UniProtKB-KW"/>
</dbReference>
<keyword evidence="13" id="KW-0333">Golgi apparatus</keyword>
<dbReference type="Pfam" id="PF23271">
    <property type="entry name" value="HEAT_GCN1"/>
    <property type="match status" value="1"/>
</dbReference>
<dbReference type="GO" id="GO:0005794">
    <property type="term" value="C:Golgi apparatus"/>
    <property type="evidence" value="ECO:0007669"/>
    <property type="project" value="UniProtKB-SubCell"/>
</dbReference>
<dbReference type="Pfam" id="PF12348">
    <property type="entry name" value="CLASP_N"/>
    <property type="match status" value="1"/>
</dbReference>
<keyword evidence="12" id="KW-0995">Kinetochore</keyword>
<keyword evidence="14" id="KW-0206">Cytoskeleton</keyword>
<feature type="region of interest" description="Disordered" evidence="21">
    <location>
        <begin position="837"/>
        <end position="865"/>
    </location>
</feature>
<dbReference type="FunFam" id="1.25.10.10:FF:000001">
    <property type="entry name" value="CLIP-associating protein 1 isoform 2"/>
    <property type="match status" value="1"/>
</dbReference>
<evidence type="ECO:0000256" key="5">
    <source>
        <dbReference type="ARBA" id="ARBA00009549"/>
    </source>
</evidence>
<dbReference type="GO" id="GO:0005813">
    <property type="term" value="C:centrosome"/>
    <property type="evidence" value="ECO:0007669"/>
    <property type="project" value="UniProtKB-SubCell"/>
</dbReference>
<dbReference type="RefSeq" id="XP_040492944.1">
    <property type="nucleotide sequence ID" value="XM_040637010.1"/>
</dbReference>
<dbReference type="GO" id="GO:0008017">
    <property type="term" value="F:microtubule binding"/>
    <property type="evidence" value="ECO:0007669"/>
    <property type="project" value="UniProtKB-ARBA"/>
</dbReference>
<evidence type="ECO:0000256" key="20">
    <source>
        <dbReference type="PROSITE-ProRule" id="PRU00103"/>
    </source>
</evidence>
<dbReference type="GO" id="GO:0090307">
    <property type="term" value="P:mitotic spindle assembly"/>
    <property type="evidence" value="ECO:0007669"/>
    <property type="project" value="TreeGrafter"/>
</dbReference>
<keyword evidence="7" id="KW-0963">Cytoplasm</keyword>
<feature type="region of interest" description="Disordered" evidence="21">
    <location>
        <begin position="245"/>
        <end position="296"/>
    </location>
</feature>
<evidence type="ECO:0000256" key="2">
    <source>
        <dbReference type="ARBA" id="ARBA00004300"/>
    </source>
</evidence>
<evidence type="ECO:0000256" key="10">
    <source>
        <dbReference type="ARBA" id="ARBA00022737"/>
    </source>
</evidence>
<keyword evidence="15" id="KW-0131">Cell cycle</keyword>
<evidence type="ECO:0000256" key="11">
    <source>
        <dbReference type="ARBA" id="ARBA00022776"/>
    </source>
</evidence>
<keyword evidence="16" id="KW-0137">Centromere</keyword>
<keyword evidence="23" id="KW-1185">Reference proteome</keyword>
<evidence type="ECO:0000256" key="1">
    <source>
        <dbReference type="ARBA" id="ARBA00004186"/>
    </source>
</evidence>
<dbReference type="CTD" id="23122"/>
<evidence type="ECO:0000256" key="14">
    <source>
        <dbReference type="ARBA" id="ARBA00023212"/>
    </source>
</evidence>
<dbReference type="Pfam" id="PF21041">
    <property type="entry name" value="XMAP215_CLASP_TOG"/>
    <property type="match status" value="1"/>
</dbReference>
<keyword evidence="6" id="KW-0158">Chromosome</keyword>
<evidence type="ECO:0000313" key="23">
    <source>
        <dbReference type="Proteomes" id="UP000261680"/>
    </source>
</evidence>
<dbReference type="FunFam" id="1.25.10.10:FF:000031">
    <property type="entry name" value="CLIP-associating protein 1 isoform 2"/>
    <property type="match status" value="1"/>
</dbReference>
<comment type="similarity">
    <text evidence="5">Belongs to the CLASP family.</text>
</comment>
<evidence type="ECO:0000256" key="8">
    <source>
        <dbReference type="ARBA" id="ARBA00022618"/>
    </source>
</evidence>
<dbReference type="GO" id="GO:0040001">
    <property type="term" value="P:establishment of mitotic spindle localization"/>
    <property type="evidence" value="ECO:0007669"/>
    <property type="project" value="TreeGrafter"/>
</dbReference>
<evidence type="ECO:0000256" key="21">
    <source>
        <dbReference type="SAM" id="MobiDB-lite"/>
    </source>
</evidence>
<feature type="compositionally biased region" description="Low complexity" evidence="21">
    <location>
        <begin position="847"/>
        <end position="861"/>
    </location>
</feature>
<feature type="compositionally biased region" description="Low complexity" evidence="21">
    <location>
        <begin position="673"/>
        <end position="687"/>
    </location>
</feature>
<feature type="domain" description="TOG" evidence="22">
    <location>
        <begin position="1287"/>
        <end position="1523"/>
    </location>
</feature>
<feature type="compositionally biased region" description="Low complexity" evidence="21">
    <location>
        <begin position="550"/>
        <end position="568"/>
    </location>
</feature>
<dbReference type="GO" id="GO:0005876">
    <property type="term" value="C:spindle microtubule"/>
    <property type="evidence" value="ECO:0007669"/>
    <property type="project" value="TreeGrafter"/>
</dbReference>
<feature type="region of interest" description="Disordered" evidence="21">
    <location>
        <begin position="653"/>
        <end position="687"/>
    </location>
</feature>
<dbReference type="PANTHER" id="PTHR21567">
    <property type="entry name" value="CLASP"/>
    <property type="match status" value="1"/>
</dbReference>
<evidence type="ECO:0000256" key="16">
    <source>
        <dbReference type="ARBA" id="ARBA00023328"/>
    </source>
</evidence>
<dbReference type="PANTHER" id="PTHR21567:SF30">
    <property type="entry name" value="CLIP-ASSOCIATING PROTEIN 2"/>
    <property type="match status" value="1"/>
</dbReference>
<dbReference type="GO" id="GO:0045180">
    <property type="term" value="C:basal cortex"/>
    <property type="evidence" value="ECO:0007669"/>
    <property type="project" value="TreeGrafter"/>
</dbReference>
<feature type="domain" description="TOG" evidence="22">
    <location>
        <begin position="867"/>
        <end position="1121"/>
    </location>
</feature>
<dbReference type="SUPFAM" id="SSF48371">
    <property type="entry name" value="ARM repeat"/>
    <property type="match status" value="2"/>
</dbReference>
<dbReference type="SMART" id="SM01349">
    <property type="entry name" value="TOG"/>
    <property type="match status" value="4"/>
</dbReference>
<comment type="subcellular location">
    <subcellularLocation>
        <location evidence="4">Chromosome</location>
        <location evidence="4">Centromere</location>
        <location evidence="4">Kinetochore</location>
    </subcellularLocation>
    <subcellularLocation>
        <location evidence="2">Cytoplasm</location>
        <location evidence="2">Cytoskeleton</location>
        <location evidence="2">Microtubule organizing center</location>
        <location evidence="2">Centrosome</location>
    </subcellularLocation>
    <subcellularLocation>
        <location evidence="1">Cytoplasm</location>
        <location evidence="1">Cytoskeleton</location>
        <location evidence="1">Spindle</location>
    </subcellularLocation>
    <subcellularLocation>
        <location evidence="3">Golgi apparatus</location>
        <location evidence="3">trans-Golgi network</location>
    </subcellularLocation>
</comment>
<feature type="region of interest" description="Disordered" evidence="21">
    <location>
        <begin position="705"/>
        <end position="777"/>
    </location>
</feature>
<feature type="domain" description="TOG" evidence="22">
    <location>
        <begin position="318"/>
        <end position="551"/>
    </location>
</feature>
<dbReference type="InterPro" id="IPR034085">
    <property type="entry name" value="TOG"/>
</dbReference>
<evidence type="ECO:0000256" key="3">
    <source>
        <dbReference type="ARBA" id="ARBA00004601"/>
    </source>
</evidence>